<reference evidence="2" key="1">
    <citation type="submission" date="2008-07" db="EMBL/GenBank/DDBJ databases">
        <title>Venomics of the spider Ornithoctonus huwena based on transcriptomic versus proteomic analysis.</title>
        <authorList>
            <person name="Jiang L."/>
            <person name="Peng L."/>
            <person name="Liang S."/>
        </authorList>
    </citation>
    <scope>NUCLEOTIDE SEQUENCE</scope>
</reference>
<dbReference type="GO" id="GO:0002009">
    <property type="term" value="P:morphogenesis of an epithelium"/>
    <property type="evidence" value="ECO:0007669"/>
    <property type="project" value="TreeGrafter"/>
</dbReference>
<dbReference type="InterPro" id="IPR013783">
    <property type="entry name" value="Ig-like_fold"/>
</dbReference>
<feature type="signal peptide" evidence="1">
    <location>
        <begin position="1"/>
        <end position="24"/>
    </location>
</feature>
<evidence type="ECO:0000256" key="1">
    <source>
        <dbReference type="SAM" id="SignalP"/>
    </source>
</evidence>
<organism evidence="2">
    <name type="scientific">Cyriopagopus schmidti</name>
    <name type="common">Chinese bird spider</name>
    <name type="synonym">Haplopelma schmidti</name>
    <dbReference type="NCBI Taxonomy" id="29017"/>
    <lineage>
        <taxon>Eukaryota</taxon>
        <taxon>Metazoa</taxon>
        <taxon>Ecdysozoa</taxon>
        <taxon>Arthropoda</taxon>
        <taxon>Chelicerata</taxon>
        <taxon>Arachnida</taxon>
        <taxon>Araneae</taxon>
        <taxon>Mygalomorphae</taxon>
        <taxon>Avicularoidea</taxon>
        <taxon>Theraphosidae</taxon>
        <taxon>Cyriopagopus</taxon>
    </lineage>
</organism>
<sequence>MWRQSLVSSMLMTMVLMIPERVFSESEENENVVRRNKGMESSTVPVGFLFHHQIPDDAFSGEVVEYQATEACGEDLPSWLEFNQSTKTFTGFPQAHHVETKTFICLKAIGKSPASEAPPSVAKDVFSVDVDVYLPPAFACPETDTVVVATVYADFTLRELPKQEILKVLNSMGEAFGVQPENIRFTKLVHKYPPESHPFLFSGKGDSEG</sequence>
<dbReference type="GO" id="GO:0043236">
    <property type="term" value="F:laminin binding"/>
    <property type="evidence" value="ECO:0007669"/>
    <property type="project" value="TreeGrafter"/>
</dbReference>
<dbReference type="GO" id="GO:0005509">
    <property type="term" value="F:calcium ion binding"/>
    <property type="evidence" value="ECO:0007669"/>
    <property type="project" value="InterPro"/>
</dbReference>
<keyword evidence="1" id="KW-0732">Signal</keyword>
<dbReference type="Gene3D" id="2.60.40.10">
    <property type="entry name" value="Immunoglobulins"/>
    <property type="match status" value="1"/>
</dbReference>
<dbReference type="PANTHER" id="PTHR21559">
    <property type="entry name" value="DYSTROGLYCAN-RELATED"/>
    <property type="match status" value="1"/>
</dbReference>
<proteinExistence type="evidence at transcript level"/>
<dbReference type="GO" id="GO:0016011">
    <property type="term" value="C:dystroglycan complex"/>
    <property type="evidence" value="ECO:0007669"/>
    <property type="project" value="TreeGrafter"/>
</dbReference>
<dbReference type="CDD" id="cd11303">
    <property type="entry name" value="Dystroglycan_repeat"/>
    <property type="match status" value="1"/>
</dbReference>
<dbReference type="AlphaFoldDB" id="B5M6D4"/>
<dbReference type="SUPFAM" id="SSF49313">
    <property type="entry name" value="Cadherin-like"/>
    <property type="match status" value="1"/>
</dbReference>
<dbReference type="InterPro" id="IPR015919">
    <property type="entry name" value="Cadherin-like_sf"/>
</dbReference>
<dbReference type="GO" id="GO:0007411">
    <property type="term" value="P:axon guidance"/>
    <property type="evidence" value="ECO:0007669"/>
    <property type="project" value="TreeGrafter"/>
</dbReference>
<name>B5M6D4_CYRSC</name>
<dbReference type="Pfam" id="PF05345">
    <property type="entry name" value="He_PIG"/>
    <property type="match status" value="1"/>
</dbReference>
<evidence type="ECO:0000313" key="2">
    <source>
        <dbReference type="EMBL" id="ACH48188.1"/>
    </source>
</evidence>
<protein>
    <submittedName>
        <fullName evidence="2">Dystroglycan</fullName>
    </submittedName>
</protein>
<dbReference type="EMBL" id="EU979485">
    <property type="protein sequence ID" value="ACH48188.1"/>
    <property type="molecule type" value="mRNA"/>
</dbReference>
<feature type="chain" id="PRO_5002836681" evidence="1">
    <location>
        <begin position="25"/>
        <end position="209"/>
    </location>
</feature>
<dbReference type="PANTHER" id="PTHR21559:SF21">
    <property type="entry name" value="DYSTROGLYCAN 1"/>
    <property type="match status" value="1"/>
</dbReference>
<dbReference type="GO" id="GO:0042383">
    <property type="term" value="C:sarcolemma"/>
    <property type="evidence" value="ECO:0007669"/>
    <property type="project" value="TreeGrafter"/>
</dbReference>
<dbReference type="GO" id="GO:0021675">
    <property type="term" value="P:nerve development"/>
    <property type="evidence" value="ECO:0007669"/>
    <property type="project" value="TreeGrafter"/>
</dbReference>
<accession>B5M6D4</accession>